<dbReference type="AlphaFoldDB" id="A0A2P5HU37"/>
<accession>A0A2P5HU37</accession>
<evidence type="ECO:0000313" key="4">
    <source>
        <dbReference type="Proteomes" id="UP000094444"/>
    </source>
</evidence>
<dbReference type="PROSITE" id="PS50181">
    <property type="entry name" value="FBOX"/>
    <property type="match status" value="1"/>
</dbReference>
<dbReference type="STRING" id="158607.A0A2P5HU37"/>
<dbReference type="OrthoDB" id="4605713at2759"/>
<evidence type="ECO:0000259" key="2">
    <source>
        <dbReference type="PROSITE" id="PS50181"/>
    </source>
</evidence>
<dbReference type="SUPFAM" id="SSF81383">
    <property type="entry name" value="F-box domain"/>
    <property type="match status" value="1"/>
</dbReference>
<keyword evidence="4" id="KW-1185">Reference proteome</keyword>
<protein>
    <recommendedName>
        <fullName evidence="2">F-box domain-containing protein</fullName>
    </recommendedName>
</protein>
<dbReference type="InParanoid" id="A0A2P5HU37"/>
<proteinExistence type="predicted"/>
<dbReference type="EMBL" id="MAVT02000738">
    <property type="protein sequence ID" value="POS73762.1"/>
    <property type="molecule type" value="Genomic_DNA"/>
</dbReference>
<gene>
    <name evidence="3" type="ORF">DHEL01_v207849</name>
</gene>
<reference evidence="3" key="1">
    <citation type="submission" date="2017-09" db="EMBL/GenBank/DDBJ databases">
        <title>Polyketide synthases of a Diaporthe helianthi virulent isolate.</title>
        <authorList>
            <person name="Baroncelli R."/>
        </authorList>
    </citation>
    <scope>NUCLEOTIDE SEQUENCE [LARGE SCALE GENOMIC DNA]</scope>
    <source>
        <strain evidence="3">7/96</strain>
    </source>
</reference>
<dbReference type="InterPro" id="IPR001810">
    <property type="entry name" value="F-box_dom"/>
</dbReference>
<organism evidence="3 4">
    <name type="scientific">Diaporthe helianthi</name>
    <dbReference type="NCBI Taxonomy" id="158607"/>
    <lineage>
        <taxon>Eukaryota</taxon>
        <taxon>Fungi</taxon>
        <taxon>Dikarya</taxon>
        <taxon>Ascomycota</taxon>
        <taxon>Pezizomycotina</taxon>
        <taxon>Sordariomycetes</taxon>
        <taxon>Sordariomycetidae</taxon>
        <taxon>Diaporthales</taxon>
        <taxon>Diaporthaceae</taxon>
        <taxon>Diaporthe</taxon>
    </lineage>
</organism>
<dbReference type="Proteomes" id="UP000094444">
    <property type="component" value="Unassembled WGS sequence"/>
</dbReference>
<evidence type="ECO:0000313" key="3">
    <source>
        <dbReference type="EMBL" id="POS73762.1"/>
    </source>
</evidence>
<dbReference type="InterPro" id="IPR036047">
    <property type="entry name" value="F-box-like_dom_sf"/>
</dbReference>
<feature type="compositionally biased region" description="Polar residues" evidence="1">
    <location>
        <begin position="186"/>
        <end position="203"/>
    </location>
</feature>
<comment type="caution">
    <text evidence="3">The sequence shown here is derived from an EMBL/GenBank/DDBJ whole genome shotgun (WGS) entry which is preliminary data.</text>
</comment>
<evidence type="ECO:0000256" key="1">
    <source>
        <dbReference type="SAM" id="MobiDB-lite"/>
    </source>
</evidence>
<dbReference type="Gene3D" id="1.20.1280.50">
    <property type="match status" value="1"/>
</dbReference>
<name>A0A2P5HU37_DIAHE</name>
<sequence length="551" mass="62077">MMAADLLRVFDLASPSTREQFIVGMAERLGNDELRCFQDAQRRLDHRFDILCGQSNISGARLPHEIQLQIVSLLGITEIYYCTNVSRQWRCLLLQCRPLTDDLFKKYFPAYLDKMSDGSERLHQALRKRYLRDSGRFRTRFTCGVFKNADGTFAMDRVEGLERGRAFKDLACAGSNSLRPPFSARTARNSSPEVSPTPYQSSGSAIRMGLTVASRRSCHSSDSAEQIPISGLELNDLTIMFHPRDEHVFFLAIYNDKYLNPNEVWVCEFRKKQCCQIFTYRIPIPSHRPDSIISNARLIDAHGTYQLLEQRPRSSEGVQICGVTFNTISKSFGTFRFQAPNNTDAERFLIWNEQLVLKYDPEVPKISSWPLLVVGPSPRSGSLEAAASAAAEDQSLELAMERMIKAATSLGTAHSSVAPSHRLRTMMEALERKSQRHDIIRAPDIPESIPELFTAIGLRYIVLFSNGQCNWEGGHVGNCPGLFGLPNPLVRSWATDGDDDFLVIFSQNYYTVFAVDEDGEIAKAMRESTNSRAVEVSYESDQHTGSEHLDT</sequence>
<feature type="region of interest" description="Disordered" evidence="1">
    <location>
        <begin position="181"/>
        <end position="203"/>
    </location>
</feature>
<feature type="domain" description="F-box" evidence="2">
    <location>
        <begin position="56"/>
        <end position="107"/>
    </location>
</feature>